<gene>
    <name evidence="8" type="ORF">TeGR_g1572</name>
</gene>
<keyword evidence="4" id="KW-0235">DNA replication</keyword>
<evidence type="ECO:0000256" key="1">
    <source>
        <dbReference type="ARBA" id="ARBA00022634"/>
    </source>
</evidence>
<comment type="similarity">
    <text evidence="5">Belongs to the DNA polymerase type-X family.</text>
</comment>
<evidence type="ECO:0000256" key="5">
    <source>
        <dbReference type="RuleBase" id="RU366014"/>
    </source>
</evidence>
<accession>A0ABQ6MHD3</accession>
<evidence type="ECO:0000256" key="2">
    <source>
        <dbReference type="ARBA" id="ARBA00022679"/>
    </source>
</evidence>
<reference evidence="8 9" key="1">
    <citation type="journal article" date="2023" name="Commun. Biol.">
        <title>Genome analysis of Parmales, the sister group of diatoms, reveals the evolutionary specialization of diatoms from phago-mixotrophs to photoautotrophs.</title>
        <authorList>
            <person name="Ban H."/>
            <person name="Sato S."/>
            <person name="Yoshikawa S."/>
            <person name="Yamada K."/>
            <person name="Nakamura Y."/>
            <person name="Ichinomiya M."/>
            <person name="Sato N."/>
            <person name="Blanc-Mathieu R."/>
            <person name="Endo H."/>
            <person name="Kuwata A."/>
            <person name="Ogata H."/>
        </authorList>
    </citation>
    <scope>NUCLEOTIDE SEQUENCE [LARGE SCALE GENOMIC DNA]</scope>
</reference>
<dbReference type="EC" id="2.7.7.7" evidence="5"/>
<evidence type="ECO:0000313" key="8">
    <source>
        <dbReference type="EMBL" id="GMI26386.1"/>
    </source>
</evidence>
<comment type="catalytic activity">
    <reaction evidence="5">
        <text>DNA(n) + a 2'-deoxyribonucleoside 5'-triphosphate = DNA(n+1) + diphosphate</text>
        <dbReference type="Rhea" id="RHEA:22508"/>
        <dbReference type="Rhea" id="RHEA-COMP:17339"/>
        <dbReference type="Rhea" id="RHEA-COMP:17340"/>
        <dbReference type="ChEBI" id="CHEBI:33019"/>
        <dbReference type="ChEBI" id="CHEBI:61560"/>
        <dbReference type="ChEBI" id="CHEBI:173112"/>
        <dbReference type="EC" id="2.7.7.7"/>
    </reaction>
</comment>
<comment type="subcellular location">
    <subcellularLocation>
        <location evidence="5">Nucleus</location>
    </subcellularLocation>
</comment>
<dbReference type="InterPro" id="IPR029398">
    <property type="entry name" value="PolB_thumb"/>
</dbReference>
<keyword evidence="5" id="KW-0539">Nucleus</keyword>
<dbReference type="InterPro" id="IPR037160">
    <property type="entry name" value="DNA_Pol_thumb_sf"/>
</dbReference>
<organism evidence="8 9">
    <name type="scientific">Tetraparma gracilis</name>
    <dbReference type="NCBI Taxonomy" id="2962635"/>
    <lineage>
        <taxon>Eukaryota</taxon>
        <taxon>Sar</taxon>
        <taxon>Stramenopiles</taxon>
        <taxon>Ochrophyta</taxon>
        <taxon>Bolidophyceae</taxon>
        <taxon>Parmales</taxon>
        <taxon>Triparmaceae</taxon>
        <taxon>Tetraparma</taxon>
    </lineage>
</organism>
<comment type="function">
    <text evidence="5">DNA polymerase that functions in several pathways of DNA repair. Involved in base excision repair (BER) responsible for repair of lesions that give rise to abasic (AP) sites in DNA. Also contributes to DNA double-strand break repair by non-homologous end joining and homologous recombination. Has both template-dependent and template-independent (terminal transferase) DNA polymerase activities. Has also a 5'-deoxyribose-5-phosphate lyase (dRP lyase) activity.</text>
</comment>
<proteinExistence type="inferred from homology"/>
<dbReference type="InterPro" id="IPR022312">
    <property type="entry name" value="DNA_pol_X"/>
</dbReference>
<keyword evidence="5" id="KW-0234">DNA repair</keyword>
<sequence>PPPPHSALRGEVKLNPVSLTGLKYYDDIKEPILRAEVAEIGRLVECAAKELFPGCTVEVMGSYRRGSPSSHDVDCLVTNTKFHDNVPPNALADILALLVKQGVLVAHLSMPLDSGSKAAQYGASLFYHGNEDKFAGDDPTDAAENLEEVCKEKSNQSYMGIATVKSMRNIARRVDIKIYPYKQRAFAQLYFTGNAQVYFNRSMRLYAKIIGYSLSDHGLMQTQRRHIGGRLQVLAKKTSLPAETEADVFKLMGLEWRAPSERNAYDAVSSIALNAPAEEVAGQEVADIVEELSQTKKAPAPGQGGEGEAGSYDLSVPSDNRWNFACPTP</sequence>
<dbReference type="SUPFAM" id="SSF81301">
    <property type="entry name" value="Nucleotidyltransferase"/>
    <property type="match status" value="1"/>
</dbReference>
<keyword evidence="3 5" id="KW-0548">Nucleotidyltransferase</keyword>
<comment type="caution">
    <text evidence="8">The sequence shown here is derived from an EMBL/GenBank/DDBJ whole genome shotgun (WGS) entry which is preliminary data.</text>
</comment>
<dbReference type="Proteomes" id="UP001165060">
    <property type="component" value="Unassembled WGS sequence"/>
</dbReference>
<dbReference type="SMART" id="SM00483">
    <property type="entry name" value="POLXc"/>
    <property type="match status" value="1"/>
</dbReference>
<keyword evidence="5" id="KW-0227">DNA damage</keyword>
<evidence type="ECO:0000256" key="6">
    <source>
        <dbReference type="SAM" id="MobiDB-lite"/>
    </source>
</evidence>
<feature type="region of interest" description="Disordered" evidence="6">
    <location>
        <begin position="291"/>
        <end position="329"/>
    </location>
</feature>
<evidence type="ECO:0000256" key="4">
    <source>
        <dbReference type="ARBA" id="ARBA00022705"/>
    </source>
</evidence>
<dbReference type="InterPro" id="IPR002054">
    <property type="entry name" value="DNA-dir_DNA_pol_X"/>
</dbReference>
<keyword evidence="1" id="KW-0237">DNA synthesis</keyword>
<dbReference type="PRINTS" id="PR00870">
    <property type="entry name" value="DNAPOLXBETA"/>
</dbReference>
<keyword evidence="2 5" id="KW-0808">Transferase</keyword>
<evidence type="ECO:0000313" key="9">
    <source>
        <dbReference type="Proteomes" id="UP001165060"/>
    </source>
</evidence>
<protein>
    <recommendedName>
        <fullName evidence="5">DNA polymerase</fullName>
        <ecNumber evidence="5">2.7.7.7</ecNumber>
    </recommendedName>
</protein>
<dbReference type="InterPro" id="IPR002008">
    <property type="entry name" value="DNA_pol_X_beta-like"/>
</dbReference>
<dbReference type="InterPro" id="IPR028207">
    <property type="entry name" value="DNA_pol_B_palm_palm"/>
</dbReference>
<dbReference type="InterPro" id="IPR043519">
    <property type="entry name" value="NT_sf"/>
</dbReference>
<feature type="domain" description="DNA-directed DNA polymerase X" evidence="7">
    <location>
        <begin position="4"/>
        <end position="263"/>
    </location>
</feature>
<dbReference type="EMBL" id="BRYB01000254">
    <property type="protein sequence ID" value="GMI26386.1"/>
    <property type="molecule type" value="Genomic_DNA"/>
</dbReference>
<name>A0ABQ6MHD3_9STRA</name>
<dbReference type="Gene3D" id="3.30.210.10">
    <property type="entry name" value="DNA polymerase, thumb domain"/>
    <property type="match status" value="1"/>
</dbReference>
<dbReference type="PRINTS" id="PR00869">
    <property type="entry name" value="DNAPOLX"/>
</dbReference>
<dbReference type="PANTHER" id="PTHR11276">
    <property type="entry name" value="DNA POLYMERASE TYPE-X FAMILY MEMBER"/>
    <property type="match status" value="1"/>
</dbReference>
<feature type="non-terminal residue" evidence="8">
    <location>
        <position position="1"/>
    </location>
</feature>
<dbReference type="Pfam" id="PF14791">
    <property type="entry name" value="DNA_pol_B_thumb"/>
    <property type="match status" value="1"/>
</dbReference>
<dbReference type="Pfam" id="PF14792">
    <property type="entry name" value="DNA_pol_B_palm"/>
    <property type="match status" value="1"/>
</dbReference>
<dbReference type="PANTHER" id="PTHR11276:SF28">
    <property type="entry name" value="DNA POLYMERASE LAMBDA"/>
    <property type="match status" value="1"/>
</dbReference>
<keyword evidence="9" id="KW-1185">Reference proteome</keyword>
<evidence type="ECO:0000256" key="3">
    <source>
        <dbReference type="ARBA" id="ARBA00022695"/>
    </source>
</evidence>
<keyword evidence="5" id="KW-0239">DNA-directed DNA polymerase</keyword>
<evidence type="ECO:0000259" key="7">
    <source>
        <dbReference type="SMART" id="SM00483"/>
    </source>
</evidence>
<dbReference type="Gene3D" id="3.30.460.10">
    <property type="entry name" value="Beta Polymerase, domain 2"/>
    <property type="match status" value="1"/>
</dbReference>